<dbReference type="PANTHER" id="PTHR48021">
    <property type="match status" value="1"/>
</dbReference>
<dbReference type="Proteomes" id="UP000694920">
    <property type="component" value="Unplaced"/>
</dbReference>
<dbReference type="PROSITE" id="PS00217">
    <property type="entry name" value="SUGAR_TRANSPORT_2"/>
    <property type="match status" value="2"/>
</dbReference>
<evidence type="ECO:0000256" key="4">
    <source>
        <dbReference type="ARBA" id="ARBA00022597"/>
    </source>
</evidence>
<feature type="transmembrane region" description="Helical" evidence="9">
    <location>
        <begin position="819"/>
        <end position="838"/>
    </location>
</feature>
<dbReference type="PROSITE" id="PS00216">
    <property type="entry name" value="SUGAR_TRANSPORT_1"/>
    <property type="match status" value="1"/>
</dbReference>
<feature type="transmembrane region" description="Helical" evidence="9">
    <location>
        <begin position="386"/>
        <end position="406"/>
    </location>
</feature>
<dbReference type="InterPro" id="IPR005829">
    <property type="entry name" value="Sugar_transporter_CS"/>
</dbReference>
<feature type="transmembrane region" description="Helical" evidence="9">
    <location>
        <begin position="523"/>
        <end position="547"/>
    </location>
</feature>
<feature type="transmembrane region" description="Helical" evidence="9">
    <location>
        <begin position="421"/>
        <end position="441"/>
    </location>
</feature>
<dbReference type="GO" id="GO:0022857">
    <property type="term" value="F:transmembrane transporter activity"/>
    <property type="evidence" value="ECO:0007669"/>
    <property type="project" value="InterPro"/>
</dbReference>
<dbReference type="InterPro" id="IPR005828">
    <property type="entry name" value="MFS_sugar_transport-like"/>
</dbReference>
<evidence type="ECO:0000256" key="7">
    <source>
        <dbReference type="ARBA" id="ARBA00023136"/>
    </source>
</evidence>
<gene>
    <name evidence="12" type="primary">LOC107265963</name>
</gene>
<evidence type="ECO:0000256" key="5">
    <source>
        <dbReference type="ARBA" id="ARBA00022692"/>
    </source>
</evidence>
<dbReference type="KEGG" id="ccin:107265963"/>
<dbReference type="AlphaFoldDB" id="A0AAJ7RE83"/>
<feature type="transmembrane region" description="Helical" evidence="9">
    <location>
        <begin position="355"/>
        <end position="374"/>
    </location>
</feature>
<organism evidence="11 12">
    <name type="scientific">Cephus cinctus</name>
    <name type="common">Wheat stem sawfly</name>
    <dbReference type="NCBI Taxonomy" id="211228"/>
    <lineage>
        <taxon>Eukaryota</taxon>
        <taxon>Metazoa</taxon>
        <taxon>Ecdysozoa</taxon>
        <taxon>Arthropoda</taxon>
        <taxon>Hexapoda</taxon>
        <taxon>Insecta</taxon>
        <taxon>Pterygota</taxon>
        <taxon>Neoptera</taxon>
        <taxon>Endopterygota</taxon>
        <taxon>Hymenoptera</taxon>
        <taxon>Cephoidea</taxon>
        <taxon>Cephidae</taxon>
        <taxon>Cephus</taxon>
    </lineage>
</organism>
<feature type="transmembrane region" description="Helical" evidence="9">
    <location>
        <begin position="582"/>
        <end position="600"/>
    </location>
</feature>
<feature type="transmembrane region" description="Helical" evidence="9">
    <location>
        <begin position="93"/>
        <end position="112"/>
    </location>
</feature>
<evidence type="ECO:0000256" key="2">
    <source>
        <dbReference type="ARBA" id="ARBA00022448"/>
    </source>
</evidence>
<dbReference type="FunFam" id="1.20.1250.20:FF:000218">
    <property type="entry name" value="facilitated trehalose transporter Tret1"/>
    <property type="match status" value="2"/>
</dbReference>
<feature type="transmembrane region" description="Helical" evidence="9">
    <location>
        <begin position="321"/>
        <end position="343"/>
    </location>
</feature>
<dbReference type="Pfam" id="PF00083">
    <property type="entry name" value="Sugar_tr"/>
    <property type="match status" value="2"/>
</dbReference>
<accession>A0AAJ7RE83</accession>
<keyword evidence="5 9" id="KW-0812">Transmembrane</keyword>
<feature type="transmembrane region" description="Helical" evidence="9">
    <location>
        <begin position="295"/>
        <end position="314"/>
    </location>
</feature>
<proteinExistence type="predicted"/>
<keyword evidence="3" id="KW-1003">Cell membrane</keyword>
<dbReference type="PROSITE" id="PS50850">
    <property type="entry name" value="MFS"/>
    <property type="match status" value="2"/>
</dbReference>
<dbReference type="PRINTS" id="PR00171">
    <property type="entry name" value="SUGRTRNSPORT"/>
</dbReference>
<dbReference type="Gene3D" id="1.20.1250.20">
    <property type="entry name" value="MFS general substrate transporter like domains"/>
    <property type="match status" value="2"/>
</dbReference>
<dbReference type="SUPFAM" id="SSF103473">
    <property type="entry name" value="MFS general substrate transporter"/>
    <property type="match status" value="2"/>
</dbReference>
<keyword evidence="11" id="KW-1185">Reference proteome</keyword>
<dbReference type="GeneID" id="107265963"/>
<reference evidence="12" key="1">
    <citation type="submission" date="2025-08" db="UniProtKB">
        <authorList>
            <consortium name="RefSeq"/>
        </authorList>
    </citation>
    <scope>IDENTIFICATION</scope>
</reference>
<feature type="transmembrane region" description="Helical" evidence="9">
    <location>
        <begin position="885"/>
        <end position="902"/>
    </location>
</feature>
<feature type="transmembrane region" description="Helical" evidence="9">
    <location>
        <begin position="255"/>
        <end position="275"/>
    </location>
</feature>
<keyword evidence="2" id="KW-0813">Transport</keyword>
<dbReference type="InterPro" id="IPR020846">
    <property type="entry name" value="MFS_dom"/>
</dbReference>
<feature type="transmembrane region" description="Helical" evidence="9">
    <location>
        <begin position="118"/>
        <end position="135"/>
    </location>
</feature>
<dbReference type="InterPro" id="IPR036259">
    <property type="entry name" value="MFS_trans_sf"/>
</dbReference>
<feature type="transmembrane region" description="Helical" evidence="9">
    <location>
        <begin position="484"/>
        <end position="503"/>
    </location>
</feature>
<evidence type="ECO:0000256" key="9">
    <source>
        <dbReference type="SAM" id="Phobius"/>
    </source>
</evidence>
<keyword evidence="4" id="KW-0762">Sugar transport</keyword>
<feature type="domain" description="Major facilitator superfamily (MFS) profile" evidence="10">
    <location>
        <begin position="480"/>
        <end position="909"/>
    </location>
</feature>
<evidence type="ECO:0000256" key="3">
    <source>
        <dbReference type="ARBA" id="ARBA00022475"/>
    </source>
</evidence>
<keyword evidence="8" id="KW-0325">Glycoprotein</keyword>
<dbReference type="RefSeq" id="XP_024939014.1">
    <property type="nucleotide sequence ID" value="XM_025083246.1"/>
</dbReference>
<sequence length="923" mass="102170">MVLSRLNLAEKRMFWPYWFASIEVSMLSFSIGLMAGWTSPYLAKLTAEDSKIPITKKEASWIASLMHLGRLVGAVIGALAVEYIGSKSTLQITGIPLILGWICIAIANSAAWLYVARILSGAGMGMIFSSFPMYIGEISKPSIRGGLVSLIITGMPFGTVIGNIMGPYISMWIFACISLVPNCMFFILFLFIPNSPHFLVRKKKYDKALKSISWYHRGSNAEQEMESIKKFQEGIYSSKFIDKLKEMGEPINRKAFIMVTVLVLLMQLSGLNSIVFYMEIIVKNAKVTTIEPSTVVIISNTVGIVIGWIAIYAIDKCGRRILLLISSSGVVVAMFMLGLHFMLIESGYDSKKLQWLPILSLILFMLMCLGLVPVPSTMLSELFPANLKSIAGFVGSLSSAVFAFLSSKTYQPLVDLTAEQYVFWIYGIIMCGALVFGIWIMPETKGKSLQEVRDMLAGREVTRDAVKDEESEPPEKRTEETLNFIFAVCVLSIVIGMVQGWASPYLAKLIKDDSSLRVTTDEASWIAALMNAGRLIGAICGALIVSYLGSKNALMFTGLFPALGWIFIISADSVYWLYTSRVLSGIGVGMVFTCFPLYLGEIADPSIRGAMVTFVVNGMAIGVLIGNSMGPFMSMTKFAYIALLPNLLFLAFFFILPDSPHYLVSQRRIQEARKSIRWYHHDVDANKELDSIQNFVRESNAMKFMDKMKEIGKRKNRKALLMLIILFFFLQSSGISSVLFYMEIIATNAGVTVMSPAMLVVVINTIRFIVGCLAIFCIDKYGRRKLLALSSASVCLSYTLLGIHFTLLNLNYDASELQWLTIIGLLLFTLVCIGLMPVSNTMVSEMLPSHLRSVAGCIASVSSAVFAFAASKSYQPMVDVVGEQYVFYINAILMAISVIYSLHGVPETQGKTLQEIQDMLDAR</sequence>
<evidence type="ECO:0000313" key="12">
    <source>
        <dbReference type="RefSeq" id="XP_024939014.1"/>
    </source>
</evidence>
<protein>
    <submittedName>
        <fullName evidence="12">Uncharacterized protein LOC107265963</fullName>
    </submittedName>
</protein>
<feature type="transmembrane region" description="Helical" evidence="9">
    <location>
        <begin position="171"/>
        <end position="192"/>
    </location>
</feature>
<feature type="domain" description="Major facilitator superfamily (MFS) profile" evidence="10">
    <location>
        <begin position="16"/>
        <end position="445"/>
    </location>
</feature>
<keyword evidence="7 9" id="KW-0472">Membrane</keyword>
<dbReference type="PANTHER" id="PTHR48021:SF1">
    <property type="entry name" value="GH07001P-RELATED"/>
    <property type="match status" value="1"/>
</dbReference>
<comment type="subcellular location">
    <subcellularLocation>
        <location evidence="1">Cell membrane</location>
        <topology evidence="1">Multi-pass membrane protein</topology>
    </subcellularLocation>
</comment>
<feature type="transmembrane region" description="Helical" evidence="9">
    <location>
        <begin position="754"/>
        <end position="779"/>
    </location>
</feature>
<name>A0AAJ7RE83_CEPCN</name>
<evidence type="ECO:0000259" key="10">
    <source>
        <dbReference type="PROSITE" id="PS50850"/>
    </source>
</evidence>
<feature type="transmembrane region" description="Helical" evidence="9">
    <location>
        <begin position="719"/>
        <end position="742"/>
    </location>
</feature>
<evidence type="ECO:0000256" key="6">
    <source>
        <dbReference type="ARBA" id="ARBA00022989"/>
    </source>
</evidence>
<feature type="transmembrane region" description="Helical" evidence="9">
    <location>
        <begin position="786"/>
        <end position="807"/>
    </location>
</feature>
<evidence type="ECO:0000256" key="8">
    <source>
        <dbReference type="ARBA" id="ARBA00023180"/>
    </source>
</evidence>
<feature type="transmembrane region" description="Helical" evidence="9">
    <location>
        <begin position="59"/>
        <end position="81"/>
    </location>
</feature>
<dbReference type="InterPro" id="IPR050549">
    <property type="entry name" value="MFS_Trehalose_Transporter"/>
</dbReference>
<feature type="transmembrane region" description="Helical" evidence="9">
    <location>
        <begin position="15"/>
        <end position="39"/>
    </location>
</feature>
<dbReference type="GO" id="GO:0005886">
    <property type="term" value="C:plasma membrane"/>
    <property type="evidence" value="ECO:0007669"/>
    <property type="project" value="UniProtKB-SubCell"/>
</dbReference>
<feature type="transmembrane region" description="Helical" evidence="9">
    <location>
        <begin position="147"/>
        <end position="165"/>
    </location>
</feature>
<feature type="transmembrane region" description="Helical" evidence="9">
    <location>
        <begin position="850"/>
        <end position="870"/>
    </location>
</feature>
<feature type="transmembrane region" description="Helical" evidence="9">
    <location>
        <begin position="607"/>
        <end position="626"/>
    </location>
</feature>
<dbReference type="InterPro" id="IPR003663">
    <property type="entry name" value="Sugar/inositol_transpt"/>
</dbReference>
<feature type="transmembrane region" description="Helical" evidence="9">
    <location>
        <begin position="554"/>
        <end position="576"/>
    </location>
</feature>
<feature type="transmembrane region" description="Helical" evidence="9">
    <location>
        <begin position="638"/>
        <end position="657"/>
    </location>
</feature>
<evidence type="ECO:0000313" key="11">
    <source>
        <dbReference type="Proteomes" id="UP000694920"/>
    </source>
</evidence>
<evidence type="ECO:0000256" key="1">
    <source>
        <dbReference type="ARBA" id="ARBA00004651"/>
    </source>
</evidence>
<keyword evidence="6 9" id="KW-1133">Transmembrane helix</keyword>